<organism evidence="1 2">
    <name type="scientific">Richelia intracellularis HH01</name>
    <dbReference type="NCBI Taxonomy" id="1165094"/>
    <lineage>
        <taxon>Bacteria</taxon>
        <taxon>Bacillati</taxon>
        <taxon>Cyanobacteriota</taxon>
        <taxon>Cyanophyceae</taxon>
        <taxon>Nostocales</taxon>
        <taxon>Nostocaceae</taxon>
        <taxon>Richelia</taxon>
    </lineage>
</organism>
<keyword evidence="2" id="KW-1185">Reference proteome</keyword>
<sequence>MLRRNITNKELHTVENITSFEKYLLVYLDSKALGMLVIE</sequence>
<name>M1X4V6_9NOST</name>
<dbReference type="EMBL" id="CAIY01000027">
    <property type="protein sequence ID" value="CCH66756.1"/>
    <property type="molecule type" value="Genomic_DNA"/>
</dbReference>
<dbReference type="AlphaFoldDB" id="M1X4V6"/>
<evidence type="ECO:0000313" key="2">
    <source>
        <dbReference type="Proteomes" id="UP000053051"/>
    </source>
</evidence>
<reference evidence="1 2" key="1">
    <citation type="submission" date="2012-05" db="EMBL/GenBank/DDBJ databases">
        <authorList>
            <person name="Hilton J."/>
        </authorList>
    </citation>
    <scope>NUCLEOTIDE SEQUENCE [LARGE SCALE GENOMIC DNA]</scope>
    <source>
        <strain evidence="1 2">HH01</strain>
    </source>
</reference>
<dbReference type="Proteomes" id="UP000053051">
    <property type="component" value="Unassembled WGS sequence"/>
</dbReference>
<accession>M1X4V6</accession>
<reference evidence="2" key="2">
    <citation type="submission" date="2016-01" db="EMBL/GenBank/DDBJ databases">
        <title>Diatom-associated endosymboitic cyanobacterium lacks core nitrogen metabolism enzymes.</title>
        <authorList>
            <person name="Hilton J.A."/>
            <person name="Foster R.A."/>
            <person name="Tripp H.J."/>
            <person name="Carter B.J."/>
            <person name="Zehr J.P."/>
            <person name="Villareal T.A."/>
        </authorList>
    </citation>
    <scope>NUCLEOTIDE SEQUENCE [LARGE SCALE GENOMIC DNA]</scope>
    <source>
        <strain evidence="2">HH01</strain>
    </source>
</reference>
<protein>
    <submittedName>
        <fullName evidence="1">Uncharacterized protein</fullName>
    </submittedName>
</protein>
<proteinExistence type="predicted"/>
<gene>
    <name evidence="1" type="ORF">RINTHH_6010</name>
</gene>
<comment type="caution">
    <text evidence="1">The sequence shown here is derived from an EMBL/GenBank/DDBJ whole genome shotgun (WGS) entry which is preliminary data.</text>
</comment>
<evidence type="ECO:0000313" key="1">
    <source>
        <dbReference type="EMBL" id="CCH66756.1"/>
    </source>
</evidence>